<gene>
    <name evidence="1" type="ORF">DIT68_09185</name>
</gene>
<reference evidence="1 2" key="1">
    <citation type="submission" date="2018-05" db="EMBL/GenBank/DDBJ databases">
        <title>Brumimicrobium oceani sp. nov., isolated from coastal sediment.</title>
        <authorList>
            <person name="Kou Y."/>
        </authorList>
    </citation>
    <scope>NUCLEOTIDE SEQUENCE [LARGE SCALE GENOMIC DNA]</scope>
    <source>
        <strain evidence="1 2">C305</strain>
    </source>
</reference>
<keyword evidence="2" id="KW-1185">Reference proteome</keyword>
<dbReference type="AlphaFoldDB" id="A0A2U2XCI7"/>
<proteinExistence type="predicted"/>
<dbReference type="Pfam" id="PF07610">
    <property type="entry name" value="DUF1573"/>
    <property type="match status" value="1"/>
</dbReference>
<evidence type="ECO:0000313" key="2">
    <source>
        <dbReference type="Proteomes" id="UP000245370"/>
    </source>
</evidence>
<sequence length="173" mass="19507">MNSFINILIAIVLIVSLSGCDDLSESNTTLEIVDNGRHYYPILRGQDLDVVFTIRNTGSKPFVLNDMLITCGCIVPKKSSIRSIPAGKEGKLHLIYNSNKNIGFVEHHVDIYGNLKDKDKVTLVFDVNVVPEGLYTKDYEELHKEEREKAGVDFEGMVDGEENNKGFYMDEDF</sequence>
<protein>
    <recommendedName>
        <fullName evidence="3">DUF1573 domain-containing protein</fullName>
    </recommendedName>
</protein>
<dbReference type="OrthoDB" id="1033173at2"/>
<dbReference type="InterPro" id="IPR013783">
    <property type="entry name" value="Ig-like_fold"/>
</dbReference>
<evidence type="ECO:0008006" key="3">
    <source>
        <dbReference type="Google" id="ProtNLM"/>
    </source>
</evidence>
<dbReference type="InterPro" id="IPR011467">
    <property type="entry name" value="DUF1573"/>
</dbReference>
<dbReference type="Gene3D" id="2.60.40.10">
    <property type="entry name" value="Immunoglobulins"/>
    <property type="match status" value="1"/>
</dbReference>
<reference evidence="1 2" key="2">
    <citation type="submission" date="2018-05" db="EMBL/GenBank/DDBJ databases">
        <authorList>
            <person name="Lanie J.A."/>
            <person name="Ng W.-L."/>
            <person name="Kazmierczak K.M."/>
            <person name="Andrzejewski T.M."/>
            <person name="Davidsen T.M."/>
            <person name="Wayne K.J."/>
            <person name="Tettelin H."/>
            <person name="Glass J.I."/>
            <person name="Rusch D."/>
            <person name="Podicherti R."/>
            <person name="Tsui H.-C.T."/>
            <person name="Winkler M.E."/>
        </authorList>
    </citation>
    <scope>NUCLEOTIDE SEQUENCE [LARGE SCALE GENOMIC DNA]</scope>
    <source>
        <strain evidence="1 2">C305</strain>
    </source>
</reference>
<dbReference type="Proteomes" id="UP000245370">
    <property type="component" value="Unassembled WGS sequence"/>
</dbReference>
<dbReference type="RefSeq" id="WP_109359502.1">
    <property type="nucleotide sequence ID" value="NZ_QFRJ01000006.1"/>
</dbReference>
<dbReference type="EMBL" id="QFRJ01000006">
    <property type="protein sequence ID" value="PWH85421.1"/>
    <property type="molecule type" value="Genomic_DNA"/>
</dbReference>
<organism evidence="1 2">
    <name type="scientific">Brumimicrobium oceani</name>
    <dbReference type="NCBI Taxonomy" id="2100725"/>
    <lineage>
        <taxon>Bacteria</taxon>
        <taxon>Pseudomonadati</taxon>
        <taxon>Bacteroidota</taxon>
        <taxon>Flavobacteriia</taxon>
        <taxon>Flavobacteriales</taxon>
        <taxon>Crocinitomicaceae</taxon>
        <taxon>Brumimicrobium</taxon>
    </lineage>
</organism>
<name>A0A2U2XCI7_9FLAO</name>
<accession>A0A2U2XCI7</accession>
<evidence type="ECO:0000313" key="1">
    <source>
        <dbReference type="EMBL" id="PWH85421.1"/>
    </source>
</evidence>
<comment type="caution">
    <text evidence="1">The sequence shown here is derived from an EMBL/GenBank/DDBJ whole genome shotgun (WGS) entry which is preliminary data.</text>
</comment>